<dbReference type="EMBL" id="CP031306">
    <property type="protein sequence ID" value="QCC56716.1"/>
    <property type="molecule type" value="Genomic_DNA"/>
</dbReference>
<keyword evidence="1" id="KW-0238">DNA-binding</keyword>
<organism evidence="5 6">
    <name type="scientific">Natronorubrum bangense</name>
    <dbReference type="NCBI Taxonomy" id="61858"/>
    <lineage>
        <taxon>Archaea</taxon>
        <taxon>Methanobacteriati</taxon>
        <taxon>Methanobacteriota</taxon>
        <taxon>Stenosarchaea group</taxon>
        <taxon>Halobacteria</taxon>
        <taxon>Halobacteriales</taxon>
        <taxon>Natrialbaceae</taxon>
        <taxon>Natronorubrum</taxon>
    </lineage>
</organism>
<accession>A0A4D6HTX6</accession>
<dbReference type="Gene3D" id="3.30.565.10">
    <property type="entry name" value="Histidine kinase-like ATPase, C-terminal domain"/>
    <property type="match status" value="1"/>
</dbReference>
<dbReference type="KEGG" id="nbg:DV706_18915"/>
<proteinExistence type="predicted"/>
<geneLocation type="plasmid" evidence="5">
    <name>unnamed1</name>
</geneLocation>
<protein>
    <submittedName>
        <fullName evidence="5">Hybrid sensor histidine kinase/response regulator</fullName>
    </submittedName>
</protein>
<keyword evidence="5" id="KW-0808">Transferase</keyword>
<dbReference type="SUPFAM" id="SSF55874">
    <property type="entry name" value="ATPase domain of HSP90 chaperone/DNA topoisomerase II/histidine kinase"/>
    <property type="match status" value="1"/>
</dbReference>
<evidence type="ECO:0000256" key="1">
    <source>
        <dbReference type="ARBA" id="ARBA00023125"/>
    </source>
</evidence>
<dbReference type="InterPro" id="IPR039420">
    <property type="entry name" value="WalR-like"/>
</dbReference>
<feature type="modified residue" description="4-aspartylphosphate" evidence="2">
    <location>
        <position position="134"/>
    </location>
</feature>
<evidence type="ECO:0000313" key="6">
    <source>
        <dbReference type="Proteomes" id="UP000296822"/>
    </source>
</evidence>
<sequence length="427" mass="46262">MIAGSHLFESNSSASSEGRSLGGTNTVRRSIRCYRLTNIYMFLKHYYYLKGSMSRLSATSPLDVLLVEDNPDDIRLVEWAFSAAPDPHSRSATPQHYGAEDEPLLDITNLSPVTRLSEAVDHTNTQSPDVVLLDLDLPDSRGIETLERFVSRTPPVPVVVLTGRDEGELGITAIQRGAQDYIYKGNLTNALLLRTIRYAVERHEIQRRLLDATDRLQLTNQIVRRQLRNDISVIVGQVDQLAESDQYSDQSIESILDAARDIEETIDITAEFTDSAATGDGTGPTHELGALVSTAISRVEQTTGVSIEYDSDSNVSGFGCPPSLRMAITYLLYNAVDRASPSGAVSITTESVDGDAVVTLTNTGAELAAEHETLLTASGDADVTIPRGNVGLQLASMILSRFGIAVSVRANTPSGSIIQLHVGDTDR</sequence>
<evidence type="ECO:0000259" key="4">
    <source>
        <dbReference type="PROSITE" id="PS50110"/>
    </source>
</evidence>
<keyword evidence="5" id="KW-0418">Kinase</keyword>
<dbReference type="InterPro" id="IPR011006">
    <property type="entry name" value="CheY-like_superfamily"/>
</dbReference>
<reference evidence="5 6" key="1">
    <citation type="journal article" date="2019" name="Nat. Commun.">
        <title>A new type of DNA phosphorothioation-based antiviral system in archaea.</title>
        <authorList>
            <person name="Xiong L."/>
            <person name="Liu S."/>
            <person name="Chen S."/>
            <person name="Xiao Y."/>
            <person name="Zhu B."/>
            <person name="Gao Y."/>
            <person name="Zhang Y."/>
            <person name="Chen B."/>
            <person name="Luo J."/>
            <person name="Deng Z."/>
            <person name="Chen X."/>
            <person name="Wang L."/>
            <person name="Chen S."/>
        </authorList>
    </citation>
    <scope>NUCLEOTIDE SEQUENCE [LARGE SCALE GENOMIC DNA]</scope>
    <source>
        <strain evidence="5 6">JCM 10635</strain>
        <plasmid evidence="5 6">unnamed1</plasmid>
    </source>
</reference>
<dbReference type="GO" id="GO:0006355">
    <property type="term" value="P:regulation of DNA-templated transcription"/>
    <property type="evidence" value="ECO:0007669"/>
    <property type="project" value="TreeGrafter"/>
</dbReference>
<dbReference type="InterPro" id="IPR036890">
    <property type="entry name" value="HATPase_C_sf"/>
</dbReference>
<feature type="compositionally biased region" description="Low complexity" evidence="3">
    <location>
        <begin position="1"/>
        <end position="19"/>
    </location>
</feature>
<dbReference type="SUPFAM" id="SSF52172">
    <property type="entry name" value="CheY-like"/>
    <property type="match status" value="1"/>
</dbReference>
<gene>
    <name evidence="5" type="ORF">DV706_18915</name>
</gene>
<dbReference type="PROSITE" id="PS50110">
    <property type="entry name" value="RESPONSE_REGULATORY"/>
    <property type="match status" value="1"/>
</dbReference>
<dbReference type="GO" id="GO:0000156">
    <property type="term" value="F:phosphorelay response regulator activity"/>
    <property type="evidence" value="ECO:0007669"/>
    <property type="project" value="TreeGrafter"/>
</dbReference>
<dbReference type="AlphaFoldDB" id="A0A4D6HTX6"/>
<name>A0A4D6HTX6_9EURY</name>
<dbReference type="Gene3D" id="3.40.50.2300">
    <property type="match status" value="1"/>
</dbReference>
<keyword evidence="5" id="KW-0614">Plasmid</keyword>
<dbReference type="InterPro" id="IPR001789">
    <property type="entry name" value="Sig_transdc_resp-reg_receiver"/>
</dbReference>
<dbReference type="PANTHER" id="PTHR48111:SF50">
    <property type="entry name" value="KDP OPERON TRANSCRIPTIONAL REGULATORY PROTEIN KDPE"/>
    <property type="match status" value="1"/>
</dbReference>
<dbReference type="Pfam" id="PF00072">
    <property type="entry name" value="Response_reg"/>
    <property type="match status" value="1"/>
</dbReference>
<feature type="domain" description="Response regulatory" evidence="4">
    <location>
        <begin position="63"/>
        <end position="199"/>
    </location>
</feature>
<feature type="region of interest" description="Disordered" evidence="3">
    <location>
        <begin position="1"/>
        <end position="23"/>
    </location>
</feature>
<keyword evidence="2" id="KW-0597">Phosphoprotein</keyword>
<dbReference type="GO" id="GO:0005829">
    <property type="term" value="C:cytosol"/>
    <property type="evidence" value="ECO:0007669"/>
    <property type="project" value="TreeGrafter"/>
</dbReference>
<dbReference type="Proteomes" id="UP000296822">
    <property type="component" value="Plasmid unnamed1"/>
</dbReference>
<evidence type="ECO:0000256" key="2">
    <source>
        <dbReference type="PROSITE-ProRule" id="PRU00169"/>
    </source>
</evidence>
<dbReference type="GO" id="GO:0016301">
    <property type="term" value="F:kinase activity"/>
    <property type="evidence" value="ECO:0007669"/>
    <property type="project" value="UniProtKB-KW"/>
</dbReference>
<dbReference type="GO" id="GO:0032993">
    <property type="term" value="C:protein-DNA complex"/>
    <property type="evidence" value="ECO:0007669"/>
    <property type="project" value="TreeGrafter"/>
</dbReference>
<dbReference type="PANTHER" id="PTHR48111">
    <property type="entry name" value="REGULATOR OF RPOS"/>
    <property type="match status" value="1"/>
</dbReference>
<evidence type="ECO:0000313" key="5">
    <source>
        <dbReference type="EMBL" id="QCC56716.1"/>
    </source>
</evidence>
<dbReference type="SMART" id="SM00448">
    <property type="entry name" value="REC"/>
    <property type="match status" value="1"/>
</dbReference>
<evidence type="ECO:0000256" key="3">
    <source>
        <dbReference type="SAM" id="MobiDB-lite"/>
    </source>
</evidence>
<dbReference type="GO" id="GO:0000976">
    <property type="term" value="F:transcription cis-regulatory region binding"/>
    <property type="evidence" value="ECO:0007669"/>
    <property type="project" value="TreeGrafter"/>
</dbReference>